<reference evidence="1" key="1">
    <citation type="submission" date="2022-10" db="EMBL/GenBank/DDBJ databases">
        <title>The complete genomes of actinobacterial strains from the NBC collection.</title>
        <authorList>
            <person name="Joergensen T.S."/>
            <person name="Alvarez Arevalo M."/>
            <person name="Sterndorff E.B."/>
            <person name="Faurdal D."/>
            <person name="Vuksanovic O."/>
            <person name="Mourched A.-S."/>
            <person name="Charusanti P."/>
            <person name="Shaw S."/>
            <person name="Blin K."/>
            <person name="Weber T."/>
        </authorList>
    </citation>
    <scope>NUCLEOTIDE SEQUENCE</scope>
    <source>
        <strain evidence="1">NBC_00283</strain>
    </source>
</reference>
<dbReference type="RefSeq" id="WP_008743040.1">
    <property type="nucleotide sequence ID" value="NZ_BMVE01000004.1"/>
</dbReference>
<dbReference type="EMBL" id="CP108057">
    <property type="protein sequence ID" value="WUO47361.1"/>
    <property type="molecule type" value="Genomic_DNA"/>
</dbReference>
<dbReference type="PROSITE" id="PS51257">
    <property type="entry name" value="PROKAR_LIPOPROTEIN"/>
    <property type="match status" value="1"/>
</dbReference>
<name>A0ABZ1RLT2_9ACTN</name>
<dbReference type="GeneID" id="91410804"/>
<proteinExistence type="predicted"/>
<accession>A0ABZ1RLT2</accession>
<dbReference type="Proteomes" id="UP001432075">
    <property type="component" value="Chromosome"/>
</dbReference>
<evidence type="ECO:0000313" key="2">
    <source>
        <dbReference type="Proteomes" id="UP001432075"/>
    </source>
</evidence>
<sequence length="187" mass="19440">MNKKIAAAVSGGAVLMLVLSGCGGDDSDKKAEAWAKKVCDAWQPELRKIETANADIKRVSSESNKPEEVQKTDSEAFQTMSDSYKTMGAALTGAGVPPAKEGQATQDAAVKGFADTSKGYADLKTKVDALDVKDQNKFAEGLKDVANGLAEATKGGEEALAKLKAGGLDKVMNSQKGCQVTVVASPK</sequence>
<keyword evidence="2" id="KW-1185">Reference proteome</keyword>
<protein>
    <submittedName>
        <fullName evidence="1">Small secreted protein</fullName>
    </submittedName>
</protein>
<evidence type="ECO:0000313" key="1">
    <source>
        <dbReference type="EMBL" id="WUO47361.1"/>
    </source>
</evidence>
<gene>
    <name evidence="1" type="ORF">OHU17_16695</name>
</gene>
<organism evidence="1 2">
    <name type="scientific">Streptomyces goshikiensis</name>
    <dbReference type="NCBI Taxonomy" id="1942"/>
    <lineage>
        <taxon>Bacteria</taxon>
        <taxon>Bacillati</taxon>
        <taxon>Actinomycetota</taxon>
        <taxon>Actinomycetes</taxon>
        <taxon>Kitasatosporales</taxon>
        <taxon>Streptomycetaceae</taxon>
        <taxon>Streptomyces</taxon>
    </lineage>
</organism>